<dbReference type="AlphaFoldDB" id="G4TWP7"/>
<dbReference type="Pfam" id="PF00400">
    <property type="entry name" value="WD40"/>
    <property type="match status" value="4"/>
</dbReference>
<comment type="caution">
    <text evidence="4">The sequence shown here is derived from an EMBL/GenBank/DDBJ whole genome shotgun (WGS) entry which is preliminary data.</text>
</comment>
<dbReference type="InterPro" id="IPR036322">
    <property type="entry name" value="WD40_repeat_dom_sf"/>
</dbReference>
<dbReference type="InterPro" id="IPR050349">
    <property type="entry name" value="WD_LIS1/nudF_dynein_reg"/>
</dbReference>
<dbReference type="Gene3D" id="2.130.10.10">
    <property type="entry name" value="YVTN repeat-like/Quinoprotein amine dehydrogenase"/>
    <property type="match status" value="1"/>
</dbReference>
<gene>
    <name evidence="4" type="ORF">PIIN_09730</name>
</gene>
<accession>G4TWP7</accession>
<dbReference type="InParanoid" id="G4TWP7"/>
<evidence type="ECO:0000256" key="1">
    <source>
        <dbReference type="ARBA" id="ARBA00022574"/>
    </source>
</evidence>
<dbReference type="PROSITE" id="PS50294">
    <property type="entry name" value="WD_REPEATS_REGION"/>
    <property type="match status" value="2"/>
</dbReference>
<evidence type="ECO:0000256" key="2">
    <source>
        <dbReference type="ARBA" id="ARBA00022737"/>
    </source>
</evidence>
<dbReference type="PRINTS" id="PR00320">
    <property type="entry name" value="GPROTEINBRPT"/>
</dbReference>
<keyword evidence="2" id="KW-0677">Repeat</keyword>
<dbReference type="PROSITE" id="PS50082">
    <property type="entry name" value="WD_REPEATS_2"/>
    <property type="match status" value="3"/>
</dbReference>
<dbReference type="PROSITE" id="PS00678">
    <property type="entry name" value="WD_REPEATS_1"/>
    <property type="match status" value="2"/>
</dbReference>
<evidence type="ECO:0000313" key="4">
    <source>
        <dbReference type="EMBL" id="CCA75740.1"/>
    </source>
</evidence>
<dbReference type="InterPro" id="IPR015943">
    <property type="entry name" value="WD40/YVTN_repeat-like_dom_sf"/>
</dbReference>
<dbReference type="HOGENOM" id="CLU_891721_0_0_1"/>
<feature type="repeat" description="WD" evidence="3">
    <location>
        <begin position="137"/>
        <end position="178"/>
    </location>
</feature>
<dbReference type="PANTHER" id="PTHR44129">
    <property type="entry name" value="WD REPEAT-CONTAINING PROTEIN POP1"/>
    <property type="match status" value="1"/>
</dbReference>
<dbReference type="InterPro" id="IPR020472">
    <property type="entry name" value="WD40_PAC1"/>
</dbReference>
<proteinExistence type="predicted"/>
<feature type="repeat" description="WD" evidence="3">
    <location>
        <begin position="180"/>
        <end position="221"/>
    </location>
</feature>
<name>G4TWP7_SERID</name>
<evidence type="ECO:0000256" key="3">
    <source>
        <dbReference type="PROSITE-ProRule" id="PRU00221"/>
    </source>
</evidence>
<dbReference type="InterPro" id="IPR001680">
    <property type="entry name" value="WD40_rpt"/>
</dbReference>
<dbReference type="EMBL" id="CAFZ01000510">
    <property type="protein sequence ID" value="CCA75740.1"/>
    <property type="molecule type" value="Genomic_DNA"/>
</dbReference>
<dbReference type="STRING" id="1109443.G4TWP7"/>
<keyword evidence="5" id="KW-1185">Reference proteome</keyword>
<dbReference type="OrthoDB" id="17410at2759"/>
<dbReference type="SMART" id="SM00320">
    <property type="entry name" value="WD40"/>
    <property type="match status" value="4"/>
</dbReference>
<feature type="repeat" description="WD" evidence="3">
    <location>
        <begin position="93"/>
        <end position="135"/>
    </location>
</feature>
<dbReference type="InterPro" id="IPR019775">
    <property type="entry name" value="WD40_repeat_CS"/>
</dbReference>
<dbReference type="SUPFAM" id="SSF50978">
    <property type="entry name" value="WD40 repeat-like"/>
    <property type="match status" value="1"/>
</dbReference>
<organism evidence="4 5">
    <name type="scientific">Serendipita indica (strain DSM 11827)</name>
    <name type="common">Root endophyte fungus</name>
    <name type="synonym">Piriformospora indica</name>
    <dbReference type="NCBI Taxonomy" id="1109443"/>
    <lineage>
        <taxon>Eukaryota</taxon>
        <taxon>Fungi</taxon>
        <taxon>Dikarya</taxon>
        <taxon>Basidiomycota</taxon>
        <taxon>Agaricomycotina</taxon>
        <taxon>Agaricomycetes</taxon>
        <taxon>Sebacinales</taxon>
        <taxon>Serendipitaceae</taxon>
        <taxon>Serendipita</taxon>
    </lineage>
</organism>
<dbReference type="Proteomes" id="UP000007148">
    <property type="component" value="Unassembled WGS sequence"/>
</dbReference>
<dbReference type="eggNOG" id="KOG0266">
    <property type="taxonomic scope" value="Eukaryota"/>
</dbReference>
<keyword evidence="1 3" id="KW-0853">WD repeat</keyword>
<protein>
    <submittedName>
        <fullName evidence="4">Related to WD40-repeat protein (Notchless protein)</fullName>
    </submittedName>
</protein>
<reference evidence="4 5" key="1">
    <citation type="journal article" date="2011" name="PLoS Pathog.">
        <title>Endophytic Life Strategies Decoded by Genome and Transcriptome Analyses of the Mutualistic Root Symbiont Piriformospora indica.</title>
        <authorList>
            <person name="Zuccaro A."/>
            <person name="Lahrmann U."/>
            <person name="Guldener U."/>
            <person name="Langen G."/>
            <person name="Pfiffi S."/>
            <person name="Biedenkopf D."/>
            <person name="Wong P."/>
            <person name="Samans B."/>
            <person name="Grimm C."/>
            <person name="Basiewicz M."/>
            <person name="Murat C."/>
            <person name="Martin F."/>
            <person name="Kogel K.H."/>
        </authorList>
    </citation>
    <scope>NUCLEOTIDE SEQUENCE [LARGE SCALE GENOMIC DNA]</scope>
    <source>
        <strain evidence="4 5">DSM 11827</strain>
    </source>
</reference>
<evidence type="ECO:0000313" key="5">
    <source>
        <dbReference type="Proteomes" id="UP000007148"/>
    </source>
</evidence>
<sequence length="312" mass="33862">MSAAASWRAEGALGGQFFFSMANIDTPNTEKFCSTMARDLVQQIPDVAMHVANAVKRNPSAISADGSRIASSSQACTIRLWDAEAGQALGRPLLGHIKCVQGVAFSPYDDSRIISGSQDFRIRLWDATTGQSVGEPRRGYRAAVQAVAFSPDSSRVVSGSQGRTIRLRDAEIGQTLGVPLREHTNWVLAVAFSPDGSQIVSGSTDRTIQVWNVELSESLGPVQPLGPVYSFRVALPGQGDLEIGHDWYDFVSEFFDISRNDYAARASRMLALKGWLGTIVWQASILGTTRQSDLTNFPITTHSSDIQRSPPD</sequence>